<dbReference type="Proteomes" id="UP001476798">
    <property type="component" value="Unassembled WGS sequence"/>
</dbReference>
<proteinExistence type="predicted"/>
<protein>
    <recommendedName>
        <fullName evidence="4">Secreted protein</fullName>
    </recommendedName>
</protein>
<evidence type="ECO:0000313" key="3">
    <source>
        <dbReference type="Proteomes" id="UP001476798"/>
    </source>
</evidence>
<keyword evidence="3" id="KW-1185">Reference proteome</keyword>
<feature type="signal peptide" evidence="1">
    <location>
        <begin position="1"/>
        <end position="24"/>
    </location>
</feature>
<gene>
    <name evidence="2" type="ORF">GOODEAATRI_008545</name>
</gene>
<evidence type="ECO:0000313" key="2">
    <source>
        <dbReference type="EMBL" id="MEQ2181159.1"/>
    </source>
</evidence>
<keyword evidence="1" id="KW-0732">Signal</keyword>
<feature type="chain" id="PRO_5045570531" description="Secreted protein" evidence="1">
    <location>
        <begin position="25"/>
        <end position="109"/>
    </location>
</feature>
<organism evidence="2 3">
    <name type="scientific">Goodea atripinnis</name>
    <dbReference type="NCBI Taxonomy" id="208336"/>
    <lineage>
        <taxon>Eukaryota</taxon>
        <taxon>Metazoa</taxon>
        <taxon>Chordata</taxon>
        <taxon>Craniata</taxon>
        <taxon>Vertebrata</taxon>
        <taxon>Euteleostomi</taxon>
        <taxon>Actinopterygii</taxon>
        <taxon>Neopterygii</taxon>
        <taxon>Teleostei</taxon>
        <taxon>Neoteleostei</taxon>
        <taxon>Acanthomorphata</taxon>
        <taxon>Ovalentaria</taxon>
        <taxon>Atherinomorphae</taxon>
        <taxon>Cyprinodontiformes</taxon>
        <taxon>Goodeidae</taxon>
        <taxon>Goodea</taxon>
    </lineage>
</organism>
<name>A0ABV0PCG3_9TELE</name>
<reference evidence="2 3" key="1">
    <citation type="submission" date="2021-06" db="EMBL/GenBank/DDBJ databases">
        <authorList>
            <person name="Palmer J.M."/>
        </authorList>
    </citation>
    <scope>NUCLEOTIDE SEQUENCE [LARGE SCALE GENOMIC DNA]</scope>
    <source>
        <strain evidence="2 3">GA_2019</strain>
        <tissue evidence="2">Muscle</tissue>
    </source>
</reference>
<evidence type="ECO:0008006" key="4">
    <source>
        <dbReference type="Google" id="ProtNLM"/>
    </source>
</evidence>
<sequence>MVKVTMLFTCSWVVLHAYGPNSLGRIFDQGFLTSQKLCHTYYCHATFYQVTSSWQSVDCCTSQSLFVRIWNKYRVRVWKMARKVLISCASCKLAAPLLTVRYKTTGNGS</sequence>
<dbReference type="EMBL" id="JAHRIO010070424">
    <property type="protein sequence ID" value="MEQ2181159.1"/>
    <property type="molecule type" value="Genomic_DNA"/>
</dbReference>
<accession>A0ABV0PCG3</accession>
<comment type="caution">
    <text evidence="2">The sequence shown here is derived from an EMBL/GenBank/DDBJ whole genome shotgun (WGS) entry which is preliminary data.</text>
</comment>
<evidence type="ECO:0000256" key="1">
    <source>
        <dbReference type="SAM" id="SignalP"/>
    </source>
</evidence>